<dbReference type="SUPFAM" id="SSF46579">
    <property type="entry name" value="Prefoldin"/>
    <property type="match status" value="1"/>
</dbReference>
<feature type="compositionally biased region" description="Polar residues" evidence="1">
    <location>
        <begin position="734"/>
        <end position="743"/>
    </location>
</feature>
<feature type="compositionally biased region" description="Low complexity" evidence="1">
    <location>
        <begin position="346"/>
        <end position="363"/>
    </location>
</feature>
<sequence>MTSLTVNFNHGIEVMQTRFASLQKRYSQYLDLSLKIKTSPDKFTARSKDGSHITVELGDSYFADLTVQETLDFLDRRIAVIEDDMRIELERLALARKAVKDVERLATGTEQSVLVQSINTEKSGNSTPVARNTAEVKTKEETKSSQSHEKLSKSKGILKTDNSVKPTIATTSTHSSSSSSSSAKAAPAPSITSSSTPITQNKNVPLAPSTVQSATPASSTSSNSSIASADSSDPYQIDDSEFFTSEGLPMMDIREELDEDGNVISSSVEPQNKNHELRAFAQDHLSRIIQQREDELSRLTEKDNITNGDRIVELDNSSHAASAEKPVYGPERPPANTPKVFGTIVKNSGSSSGSSTKSNSTTAKLKKEEATKIVKPKTESIVQASTSDSSPEKKANASHGSEPEVLSESQDTREIAEHVDTAGSENSSTNLIHPEHMLELELIADQLNDEEDYSGDEQYEEDEEGEEEEEDDDDDEDEDEYGRTRGSLFPFAKPPAEASGQTDKKKVNFSPNLEIKTYNIGERINQPDNDGWEDEEEEPVAKEKVSRFKAGRSSLKGKGKLKLTKGYEDATVISSNAVRPVSDVTERPVSDIVERPVSDIAERPVSDIVERPVSDIVERPVSQIVERPVSDIAERPVSDIAERPVSDIVERPVSDIVERPVSDIVERPVSHIVERPVERPVTQEVSKPKVNIGPSVANRRIFQQPVIKRGPQKAVPMNPRAGLSLPEEEDDTPETSGLATTPANRPFRDDIYDLAAEHFDKALIPDEDFLALHDREGFDDVDDSDDSQAEENVERPILSTSVYERDQDENEADDDLDDEDYDQKISRREIAEEYQRLRQKLIGSSGGFKKTDQEQIFEPLNEDGTEVKVSRFKAARLANRYLPTE</sequence>
<feature type="compositionally biased region" description="Acidic residues" evidence="1">
    <location>
        <begin position="806"/>
        <end position="821"/>
    </location>
</feature>
<feature type="region of interest" description="Disordered" evidence="1">
    <location>
        <begin position="313"/>
        <end position="545"/>
    </location>
</feature>
<feature type="compositionally biased region" description="Low complexity" evidence="1">
    <location>
        <begin position="166"/>
        <end position="199"/>
    </location>
</feature>
<feature type="region of interest" description="Disordered" evidence="1">
    <location>
        <begin position="705"/>
        <end position="746"/>
    </location>
</feature>
<evidence type="ECO:0000259" key="2">
    <source>
        <dbReference type="Pfam" id="PF12927"/>
    </source>
</evidence>
<protein>
    <recommendedName>
        <fullName evidence="2">DUF3835 domain-containing protein</fullName>
    </recommendedName>
</protein>
<dbReference type="InterPro" id="IPR009053">
    <property type="entry name" value="Prefoldin"/>
</dbReference>
<accession>A0A167F9Z2</accession>
<feature type="region of interest" description="Disordered" evidence="1">
    <location>
        <begin position="117"/>
        <end position="247"/>
    </location>
</feature>
<feature type="domain" description="DUF3835" evidence="2">
    <location>
        <begin position="798"/>
        <end position="877"/>
    </location>
</feature>
<feature type="compositionally biased region" description="Polar residues" evidence="1">
    <location>
        <begin position="117"/>
        <end position="130"/>
    </location>
</feature>
<feature type="compositionally biased region" description="Basic and acidic residues" evidence="1">
    <location>
        <begin position="365"/>
        <end position="378"/>
    </location>
</feature>
<dbReference type="Gene3D" id="1.10.287.370">
    <property type="match status" value="1"/>
</dbReference>
<dbReference type="Proteomes" id="UP000189580">
    <property type="component" value="Chromosome b"/>
</dbReference>
<keyword evidence="4" id="KW-1185">Reference proteome</keyword>
<evidence type="ECO:0000256" key="1">
    <source>
        <dbReference type="SAM" id="MobiDB-lite"/>
    </source>
</evidence>
<evidence type="ECO:0000313" key="4">
    <source>
        <dbReference type="Proteomes" id="UP000189580"/>
    </source>
</evidence>
<dbReference type="Pfam" id="PF12927">
    <property type="entry name" value="DUF3835"/>
    <property type="match status" value="2"/>
</dbReference>
<dbReference type="OrthoDB" id="21413at2759"/>
<dbReference type="InterPro" id="IPR024325">
    <property type="entry name" value="DUF3835"/>
</dbReference>
<dbReference type="PANTHER" id="PTHR35151:SF2">
    <property type="entry name" value="ELONGATION FACTOR 1 BETA CENTRAL ACIDIC REGION EUKARYOTE DOMAIN-CONTAINING PROTEIN"/>
    <property type="match status" value="1"/>
</dbReference>
<dbReference type="RefSeq" id="XP_018737491.1">
    <property type="nucleotide sequence ID" value="XM_018879589.1"/>
</dbReference>
<feature type="compositionally biased region" description="Acidic residues" evidence="1">
    <location>
        <begin position="447"/>
        <end position="480"/>
    </location>
</feature>
<proteinExistence type="predicted"/>
<dbReference type="AlphaFoldDB" id="A0A167F9Z2"/>
<dbReference type="PANTHER" id="PTHR35151">
    <property type="entry name" value="ELONGATION FACTOR 1 BETA CENTRAL ACIDIC REGION EUKARYOTE DOMAIN-CONTAINING PROTEIN"/>
    <property type="match status" value="1"/>
</dbReference>
<reference evidence="3 4" key="1">
    <citation type="submission" date="2016-02" db="EMBL/GenBank/DDBJ databases">
        <title>Complete genome sequence and transcriptome regulation of the pentose utilising yeast Sugiyamaella lignohabitans.</title>
        <authorList>
            <person name="Bellasio M."/>
            <person name="Peymann A."/>
            <person name="Valli M."/>
            <person name="Sipitzky M."/>
            <person name="Graf A."/>
            <person name="Sauer M."/>
            <person name="Marx H."/>
            <person name="Mattanovich D."/>
        </authorList>
    </citation>
    <scope>NUCLEOTIDE SEQUENCE [LARGE SCALE GENOMIC DNA]</scope>
    <source>
        <strain evidence="3 4">CBS 10342</strain>
    </source>
</reference>
<dbReference type="KEGG" id="slb:AWJ20_2634"/>
<feature type="compositionally biased region" description="Acidic residues" evidence="1">
    <location>
        <begin position="779"/>
        <end position="791"/>
    </location>
</feature>
<gene>
    <name evidence="3" type="ORF">AWJ20_2634</name>
</gene>
<feature type="compositionally biased region" description="Polar residues" evidence="1">
    <location>
        <begin position="380"/>
        <end position="389"/>
    </location>
</feature>
<feature type="compositionally biased region" description="Basic and acidic residues" evidence="1">
    <location>
        <begin position="410"/>
        <end position="420"/>
    </location>
</feature>
<feature type="compositionally biased region" description="Low complexity" evidence="1">
    <location>
        <begin position="207"/>
        <end position="234"/>
    </location>
</feature>
<feature type="compositionally biased region" description="Basic and acidic residues" evidence="1">
    <location>
        <begin position="134"/>
        <end position="152"/>
    </location>
</feature>
<evidence type="ECO:0000313" key="3">
    <source>
        <dbReference type="EMBL" id="ANB15014.1"/>
    </source>
</evidence>
<name>A0A167F9Z2_9ASCO</name>
<organism evidence="3 4">
    <name type="scientific">Sugiyamaella lignohabitans</name>
    <dbReference type="NCBI Taxonomy" id="796027"/>
    <lineage>
        <taxon>Eukaryota</taxon>
        <taxon>Fungi</taxon>
        <taxon>Dikarya</taxon>
        <taxon>Ascomycota</taxon>
        <taxon>Saccharomycotina</taxon>
        <taxon>Dipodascomycetes</taxon>
        <taxon>Dipodascales</taxon>
        <taxon>Trichomonascaceae</taxon>
        <taxon>Sugiyamaella</taxon>
    </lineage>
</organism>
<dbReference type="EMBL" id="CP014503">
    <property type="protein sequence ID" value="ANB15014.1"/>
    <property type="molecule type" value="Genomic_DNA"/>
</dbReference>
<dbReference type="GeneID" id="30034567"/>
<feature type="domain" description="DUF3835" evidence="2">
    <location>
        <begin position="534"/>
        <end position="552"/>
    </location>
</feature>
<feature type="region of interest" description="Disordered" evidence="1">
    <location>
        <begin position="777"/>
        <end position="822"/>
    </location>
</feature>